<evidence type="ECO:0000256" key="1">
    <source>
        <dbReference type="ARBA" id="ARBA00007992"/>
    </source>
</evidence>
<dbReference type="Proteomes" id="UP001345691">
    <property type="component" value="Unassembled WGS sequence"/>
</dbReference>
<dbReference type="PANTHER" id="PTHR13789">
    <property type="entry name" value="MONOOXYGENASE"/>
    <property type="match status" value="1"/>
</dbReference>
<proteinExistence type="inferred from homology"/>
<evidence type="ECO:0000256" key="2">
    <source>
        <dbReference type="ARBA" id="ARBA00023002"/>
    </source>
</evidence>
<dbReference type="Gene3D" id="3.30.9.30">
    <property type="match status" value="1"/>
</dbReference>
<dbReference type="InterPro" id="IPR050493">
    <property type="entry name" value="FAD-dep_Monooxygenase_BioMet"/>
</dbReference>
<evidence type="ECO:0008006" key="6">
    <source>
        <dbReference type="Google" id="ProtNLM"/>
    </source>
</evidence>
<keyword evidence="5" id="KW-1185">Reference proteome</keyword>
<dbReference type="SUPFAM" id="SSF54373">
    <property type="entry name" value="FAD-linked reductases, C-terminal domain"/>
    <property type="match status" value="1"/>
</dbReference>
<comment type="caution">
    <text evidence="4">The sequence shown here is derived from an EMBL/GenBank/DDBJ whole genome shotgun (WGS) entry which is preliminary data.</text>
</comment>
<comment type="similarity">
    <text evidence="1">Belongs to the paxM FAD-dependent monooxygenase family.</text>
</comment>
<keyword evidence="2" id="KW-0560">Oxidoreductase</keyword>
<accession>A0ABR0JAL2</accession>
<keyword evidence="3" id="KW-0503">Monooxygenase</keyword>
<protein>
    <recommendedName>
        <fullName evidence="6">FAD-binding domain-containing protein</fullName>
    </recommendedName>
</protein>
<evidence type="ECO:0000313" key="5">
    <source>
        <dbReference type="Proteomes" id="UP001345691"/>
    </source>
</evidence>
<evidence type="ECO:0000256" key="3">
    <source>
        <dbReference type="ARBA" id="ARBA00023033"/>
    </source>
</evidence>
<dbReference type="EMBL" id="JAVRRF010000012">
    <property type="protein sequence ID" value="KAK5059606.1"/>
    <property type="molecule type" value="Genomic_DNA"/>
</dbReference>
<evidence type="ECO:0000313" key="4">
    <source>
        <dbReference type="EMBL" id="KAK5059606.1"/>
    </source>
</evidence>
<sequence length="132" mass="14989">MNLLSEVSDISLDGDIFLADGRKVRKDVIIIADGIRTRFASKIVESTENLRAMATGTVCYRFLVPTDKLLKDPRTRHIFDVEKHGISIAPTGWDHRLVWYPCRGGDLQNFGYFIPDELQGYEDEGLSPIPHR</sequence>
<organism evidence="4 5">
    <name type="scientific">Exophiala sideris</name>
    <dbReference type="NCBI Taxonomy" id="1016849"/>
    <lineage>
        <taxon>Eukaryota</taxon>
        <taxon>Fungi</taxon>
        <taxon>Dikarya</taxon>
        <taxon>Ascomycota</taxon>
        <taxon>Pezizomycotina</taxon>
        <taxon>Eurotiomycetes</taxon>
        <taxon>Chaetothyriomycetidae</taxon>
        <taxon>Chaetothyriales</taxon>
        <taxon>Herpotrichiellaceae</taxon>
        <taxon>Exophiala</taxon>
    </lineage>
</organism>
<reference evidence="4 5" key="1">
    <citation type="submission" date="2023-08" db="EMBL/GenBank/DDBJ databases">
        <title>Black Yeasts Isolated from many extreme environments.</title>
        <authorList>
            <person name="Coleine C."/>
            <person name="Stajich J.E."/>
            <person name="Selbmann L."/>
        </authorList>
    </citation>
    <scope>NUCLEOTIDE SEQUENCE [LARGE SCALE GENOMIC DNA]</scope>
    <source>
        <strain evidence="4 5">CCFEE 6328</strain>
    </source>
</reference>
<dbReference type="PANTHER" id="PTHR13789:SF314">
    <property type="entry name" value="FAD-BINDING DOMAIN-CONTAINING PROTEIN"/>
    <property type="match status" value="1"/>
</dbReference>
<gene>
    <name evidence="4" type="ORF">LTR69_006195</name>
</gene>
<name>A0ABR0JAL2_9EURO</name>